<protein>
    <submittedName>
        <fullName evidence="5">Uncharacterized protein LOC115877036</fullName>
    </submittedName>
</protein>
<dbReference type="GeneID" id="115877036"/>
<evidence type="ECO:0000313" key="5">
    <source>
        <dbReference type="RefSeq" id="XP_030748960.1"/>
    </source>
</evidence>
<feature type="coiled-coil region" evidence="1">
    <location>
        <begin position="275"/>
        <end position="326"/>
    </location>
</feature>
<dbReference type="InParanoid" id="A0A6J2XDB8"/>
<keyword evidence="1" id="KW-0175">Coiled coil</keyword>
<feature type="compositionally biased region" description="Low complexity" evidence="2">
    <location>
        <begin position="242"/>
        <end position="251"/>
    </location>
</feature>
<evidence type="ECO:0000313" key="4">
    <source>
        <dbReference type="Proteomes" id="UP000504635"/>
    </source>
</evidence>
<organism evidence="4 5">
    <name type="scientific">Sitophilus oryzae</name>
    <name type="common">Rice weevil</name>
    <name type="synonym">Curculio oryzae</name>
    <dbReference type="NCBI Taxonomy" id="7048"/>
    <lineage>
        <taxon>Eukaryota</taxon>
        <taxon>Metazoa</taxon>
        <taxon>Ecdysozoa</taxon>
        <taxon>Arthropoda</taxon>
        <taxon>Hexapoda</taxon>
        <taxon>Insecta</taxon>
        <taxon>Pterygota</taxon>
        <taxon>Neoptera</taxon>
        <taxon>Endopterygota</taxon>
        <taxon>Coleoptera</taxon>
        <taxon>Polyphaga</taxon>
        <taxon>Cucujiformia</taxon>
        <taxon>Curculionidae</taxon>
        <taxon>Dryophthorinae</taxon>
        <taxon>Sitophilus</taxon>
    </lineage>
</organism>
<keyword evidence="4" id="KW-1185">Reference proteome</keyword>
<name>A0A6J2XDB8_SITOR</name>
<dbReference type="AlphaFoldDB" id="A0A6J2XDB8"/>
<accession>A0A6J2XDB8</accession>
<dbReference type="Proteomes" id="UP000504635">
    <property type="component" value="Unplaced"/>
</dbReference>
<gene>
    <name evidence="5" type="primary">LOC115877036</name>
</gene>
<evidence type="ECO:0000256" key="2">
    <source>
        <dbReference type="SAM" id="MobiDB-lite"/>
    </source>
</evidence>
<dbReference type="KEGG" id="soy:115877036"/>
<feature type="region of interest" description="Disordered" evidence="2">
    <location>
        <begin position="235"/>
        <end position="262"/>
    </location>
</feature>
<keyword evidence="3" id="KW-0472">Membrane</keyword>
<feature type="transmembrane region" description="Helical" evidence="3">
    <location>
        <begin position="35"/>
        <end position="54"/>
    </location>
</feature>
<evidence type="ECO:0000256" key="1">
    <source>
        <dbReference type="SAM" id="Coils"/>
    </source>
</evidence>
<keyword evidence="3" id="KW-1133">Transmembrane helix</keyword>
<sequence>MRNKFLYRSVGAPSFMILRSEPVERRVVSEQCQNVCYFLTFCLLLFLLPLFLIMNSCNKSTRLRFTYEDDLVLLREFLNVNPIINLQGWEIIQSNVAITTGKNYLIKTLKQHVQRLIELFLNKIKVDEIRSGIEEPPCEKNILLQEVSSLVQEHKYDFRKKRSTSSSSSKDHMIMEMGKKPREACPQTFGEIEEGLVEEEVINEVPAPMAVDEHCYFIHEEAPQEEIIVEEITKPTVPPTPSTSKQSKPTPASRKKILGQTRKKEPLRKNALLYLQEKNERENNIKIKELELEERKILIEEEKLSLKREEMRLREKESELHHKEVMAKLEAEKNRGDLDIAERKLSIQLMQSQQKLIDQLLHKE</sequence>
<keyword evidence="3" id="KW-0812">Transmembrane</keyword>
<dbReference type="OrthoDB" id="6508955at2759"/>
<evidence type="ECO:0000256" key="3">
    <source>
        <dbReference type="SAM" id="Phobius"/>
    </source>
</evidence>
<dbReference type="PANTHER" id="PTHR37558">
    <property type="entry name" value="HTH CENPB-TYPE DOMAIN-CONTAINING PROTEIN"/>
    <property type="match status" value="1"/>
</dbReference>
<dbReference type="RefSeq" id="XP_030748960.1">
    <property type="nucleotide sequence ID" value="XM_030893100.1"/>
</dbReference>
<proteinExistence type="predicted"/>
<dbReference type="PANTHER" id="PTHR37558:SF1">
    <property type="entry name" value="HTH CENPB-TYPE DOMAIN-CONTAINING PROTEIN"/>
    <property type="match status" value="1"/>
</dbReference>
<reference evidence="5" key="1">
    <citation type="submission" date="2025-08" db="UniProtKB">
        <authorList>
            <consortium name="RefSeq"/>
        </authorList>
    </citation>
    <scope>IDENTIFICATION</scope>
    <source>
        <tissue evidence="5">Gonads</tissue>
    </source>
</reference>